<evidence type="ECO:0000313" key="3">
    <source>
        <dbReference type="EMBL" id="CAF3936301.1"/>
    </source>
</evidence>
<dbReference type="Pfam" id="PF26215">
    <property type="entry name" value="HTH_animal"/>
    <property type="match status" value="1"/>
</dbReference>
<gene>
    <name evidence="4" type="ORF">BYL167_LOCUS18533</name>
    <name evidence="2" type="ORF">CJN711_LOCUS17104</name>
    <name evidence="3" type="ORF">GIL414_LOCUS8337</name>
</gene>
<dbReference type="EMBL" id="CAJNOV010007956">
    <property type="protein sequence ID" value="CAF1304384.1"/>
    <property type="molecule type" value="Genomic_DNA"/>
</dbReference>
<reference evidence="2" key="1">
    <citation type="submission" date="2021-02" db="EMBL/GenBank/DDBJ databases">
        <authorList>
            <person name="Nowell W R."/>
        </authorList>
    </citation>
    <scope>NUCLEOTIDE SEQUENCE</scope>
</reference>
<dbReference type="Proteomes" id="UP000681967">
    <property type="component" value="Unassembled WGS sequence"/>
</dbReference>
<organism evidence="2 5">
    <name type="scientific">Rotaria magnacalcarata</name>
    <dbReference type="NCBI Taxonomy" id="392030"/>
    <lineage>
        <taxon>Eukaryota</taxon>
        <taxon>Metazoa</taxon>
        <taxon>Spiralia</taxon>
        <taxon>Gnathifera</taxon>
        <taxon>Rotifera</taxon>
        <taxon>Eurotatoria</taxon>
        <taxon>Bdelloidea</taxon>
        <taxon>Philodinida</taxon>
        <taxon>Philodinidae</taxon>
        <taxon>Rotaria</taxon>
    </lineage>
</organism>
<proteinExistence type="predicted"/>
<evidence type="ECO:0000313" key="4">
    <source>
        <dbReference type="EMBL" id="CAF4089702.1"/>
    </source>
</evidence>
<protein>
    <recommendedName>
        <fullName evidence="1">Helix-turn-helix domain-containing protein</fullName>
    </recommendedName>
</protein>
<sequence>MKKNIPFEMLIRAIKYCSTFEAYLYEREKLRMAWLLNKYPGEFLERQFNRVFQKYDINQPISNKNYSTLREKIIYADNKSKNYNRL</sequence>
<accession>A0A815E2G8</accession>
<name>A0A815E2G8_9BILA</name>
<evidence type="ECO:0000313" key="5">
    <source>
        <dbReference type="Proteomes" id="UP000663855"/>
    </source>
</evidence>
<dbReference type="Proteomes" id="UP000663855">
    <property type="component" value="Unassembled WGS sequence"/>
</dbReference>
<dbReference type="EMBL" id="CAJOBJ010002700">
    <property type="protein sequence ID" value="CAF3936301.1"/>
    <property type="molecule type" value="Genomic_DNA"/>
</dbReference>
<feature type="domain" description="Helix-turn-helix" evidence="1">
    <location>
        <begin position="1"/>
        <end position="49"/>
    </location>
</feature>
<evidence type="ECO:0000313" key="2">
    <source>
        <dbReference type="EMBL" id="CAF1304384.1"/>
    </source>
</evidence>
<evidence type="ECO:0000259" key="1">
    <source>
        <dbReference type="Pfam" id="PF26215"/>
    </source>
</evidence>
<dbReference type="InterPro" id="IPR058912">
    <property type="entry name" value="HTH_animal"/>
</dbReference>
<dbReference type="EMBL" id="CAJOBH010007630">
    <property type="protein sequence ID" value="CAF4089702.1"/>
    <property type="molecule type" value="Genomic_DNA"/>
</dbReference>
<comment type="caution">
    <text evidence="2">The sequence shown here is derived from an EMBL/GenBank/DDBJ whole genome shotgun (WGS) entry which is preliminary data.</text>
</comment>
<dbReference type="Proteomes" id="UP000681720">
    <property type="component" value="Unassembled WGS sequence"/>
</dbReference>
<dbReference type="AlphaFoldDB" id="A0A815E2G8"/>